<gene>
    <name evidence="4" type="ORF">GCM10022240_07960</name>
</gene>
<accession>A0ABP7G826</accession>
<dbReference type="InterPro" id="IPR001303">
    <property type="entry name" value="Aldolase_II/adducin_N"/>
</dbReference>
<dbReference type="Proteomes" id="UP001500540">
    <property type="component" value="Unassembled WGS sequence"/>
</dbReference>
<proteinExistence type="predicted"/>
<dbReference type="PANTHER" id="PTHR22789">
    <property type="entry name" value="FUCULOSE PHOSPHATE ALDOLASE"/>
    <property type="match status" value="1"/>
</dbReference>
<dbReference type="PANTHER" id="PTHR22789:SF0">
    <property type="entry name" value="3-OXO-TETRONATE 4-PHOSPHATE DECARBOXYLASE-RELATED"/>
    <property type="match status" value="1"/>
</dbReference>
<keyword evidence="2" id="KW-0456">Lyase</keyword>
<protein>
    <submittedName>
        <fullName evidence="4">Aldolase</fullName>
    </submittedName>
</protein>
<dbReference type="Gene3D" id="3.40.225.10">
    <property type="entry name" value="Class II aldolase/adducin N-terminal domain"/>
    <property type="match status" value="1"/>
</dbReference>
<dbReference type="InterPro" id="IPR036409">
    <property type="entry name" value="Aldolase_II/adducin_N_sf"/>
</dbReference>
<dbReference type="SUPFAM" id="SSF53639">
    <property type="entry name" value="AraD/HMP-PK domain-like"/>
    <property type="match status" value="1"/>
</dbReference>
<dbReference type="SMART" id="SM01007">
    <property type="entry name" value="Aldolase_II"/>
    <property type="match status" value="1"/>
</dbReference>
<comment type="caution">
    <text evidence="4">The sequence shown here is derived from an EMBL/GenBank/DDBJ whole genome shotgun (WGS) entry which is preliminary data.</text>
</comment>
<feature type="domain" description="Class II aldolase/adducin N-terminal" evidence="3">
    <location>
        <begin position="1"/>
        <end position="155"/>
    </location>
</feature>
<evidence type="ECO:0000313" key="4">
    <source>
        <dbReference type="EMBL" id="GAA3757600.1"/>
    </source>
</evidence>
<dbReference type="EMBL" id="BAABAF010000002">
    <property type="protein sequence ID" value="GAA3757600.1"/>
    <property type="molecule type" value="Genomic_DNA"/>
</dbReference>
<dbReference type="Pfam" id="PF00596">
    <property type="entry name" value="Aldolase_II"/>
    <property type="match status" value="1"/>
</dbReference>
<evidence type="ECO:0000256" key="2">
    <source>
        <dbReference type="ARBA" id="ARBA00023239"/>
    </source>
</evidence>
<organism evidence="4 5">
    <name type="scientific">Microbacterium kribbense</name>
    <dbReference type="NCBI Taxonomy" id="433645"/>
    <lineage>
        <taxon>Bacteria</taxon>
        <taxon>Bacillati</taxon>
        <taxon>Actinomycetota</taxon>
        <taxon>Actinomycetes</taxon>
        <taxon>Micrococcales</taxon>
        <taxon>Microbacteriaceae</taxon>
        <taxon>Microbacterium</taxon>
    </lineage>
</organism>
<reference evidence="5" key="1">
    <citation type="journal article" date="2019" name="Int. J. Syst. Evol. Microbiol.">
        <title>The Global Catalogue of Microorganisms (GCM) 10K type strain sequencing project: providing services to taxonomists for standard genome sequencing and annotation.</title>
        <authorList>
            <consortium name="The Broad Institute Genomics Platform"/>
            <consortium name="The Broad Institute Genome Sequencing Center for Infectious Disease"/>
            <person name="Wu L."/>
            <person name="Ma J."/>
        </authorList>
    </citation>
    <scope>NUCLEOTIDE SEQUENCE [LARGE SCALE GENOMIC DNA]</scope>
    <source>
        <strain evidence="5">JCM 16950</strain>
    </source>
</reference>
<evidence type="ECO:0000256" key="1">
    <source>
        <dbReference type="ARBA" id="ARBA00022723"/>
    </source>
</evidence>
<evidence type="ECO:0000259" key="3">
    <source>
        <dbReference type="SMART" id="SM01007"/>
    </source>
</evidence>
<dbReference type="RefSeq" id="WP_344780778.1">
    <property type="nucleotide sequence ID" value="NZ_BAABAF010000002.1"/>
</dbReference>
<sequence length="175" mass="18395">MRVGERVLVTPTGSSLGTVGVDDLSVIDADGRHLDGPKPSKEAFLHTAILRARPDAGAVVHAHSTHAAALSCLADLDPGDVLPAFTAYYAMRVGRMPLVPYFPPGDRRLAEAATLLAGEHRALLLANQGPIVAAANVAAAMEAAEEIEQTARLFFLLQDRSTRPLTPEQVAALGS</sequence>
<keyword evidence="5" id="KW-1185">Reference proteome</keyword>
<dbReference type="InterPro" id="IPR050197">
    <property type="entry name" value="Aldolase_class_II_sugar_metab"/>
</dbReference>
<evidence type="ECO:0000313" key="5">
    <source>
        <dbReference type="Proteomes" id="UP001500540"/>
    </source>
</evidence>
<keyword evidence="1" id="KW-0479">Metal-binding</keyword>
<name>A0ABP7G826_9MICO</name>